<feature type="compositionally biased region" description="Low complexity" evidence="1">
    <location>
        <begin position="46"/>
        <end position="58"/>
    </location>
</feature>
<dbReference type="AlphaFoldDB" id="A0A2T8I5A5"/>
<dbReference type="Proteomes" id="UP000243499">
    <property type="component" value="Chromosome 9"/>
</dbReference>
<reference evidence="2" key="1">
    <citation type="submission" date="2018-04" db="EMBL/GenBank/DDBJ databases">
        <title>WGS assembly of Panicum hallii.</title>
        <authorList>
            <person name="Lovell J."/>
            <person name="Jenkins J."/>
            <person name="Lowry D."/>
            <person name="Mamidi S."/>
            <person name="Sreedasyam A."/>
            <person name="Weng X."/>
            <person name="Barry K."/>
            <person name="Bonette J."/>
            <person name="Campitelli B."/>
            <person name="Daum C."/>
            <person name="Gordon S."/>
            <person name="Gould B."/>
            <person name="Lipzen A."/>
            <person name="Macqueen A."/>
            <person name="Palacio-Mejia J."/>
            <person name="Plott C."/>
            <person name="Shakirov E."/>
            <person name="Shu S."/>
            <person name="Yoshinaga Y."/>
            <person name="Zane M."/>
            <person name="Rokhsar D."/>
            <person name="Grimwood J."/>
            <person name="Schmutz J."/>
            <person name="Juenger T."/>
        </authorList>
    </citation>
    <scope>NUCLEOTIDE SEQUENCE [LARGE SCALE GENOMIC DNA]</scope>
    <source>
        <strain evidence="2">FIL2</strain>
    </source>
</reference>
<dbReference type="Gramene" id="PVH32853">
    <property type="protein sequence ID" value="PVH32853"/>
    <property type="gene ID" value="PAHAL_9G506100"/>
</dbReference>
<protein>
    <submittedName>
        <fullName evidence="2">Uncharacterized protein</fullName>
    </submittedName>
</protein>
<evidence type="ECO:0000313" key="2">
    <source>
        <dbReference type="EMBL" id="PVH32853.1"/>
    </source>
</evidence>
<organism evidence="2">
    <name type="scientific">Panicum hallii</name>
    <dbReference type="NCBI Taxonomy" id="206008"/>
    <lineage>
        <taxon>Eukaryota</taxon>
        <taxon>Viridiplantae</taxon>
        <taxon>Streptophyta</taxon>
        <taxon>Embryophyta</taxon>
        <taxon>Tracheophyta</taxon>
        <taxon>Spermatophyta</taxon>
        <taxon>Magnoliopsida</taxon>
        <taxon>Liliopsida</taxon>
        <taxon>Poales</taxon>
        <taxon>Poaceae</taxon>
        <taxon>PACMAD clade</taxon>
        <taxon>Panicoideae</taxon>
        <taxon>Panicodae</taxon>
        <taxon>Paniceae</taxon>
        <taxon>Panicinae</taxon>
        <taxon>Panicum</taxon>
        <taxon>Panicum sect. Panicum</taxon>
    </lineage>
</organism>
<dbReference type="EMBL" id="CM008054">
    <property type="protein sequence ID" value="PVH32853.1"/>
    <property type="molecule type" value="Genomic_DNA"/>
</dbReference>
<name>A0A2T8I5A5_9POAL</name>
<accession>A0A2T8I5A5</accession>
<gene>
    <name evidence="2" type="ORF">PAHAL_9G506100</name>
</gene>
<feature type="region of interest" description="Disordered" evidence="1">
    <location>
        <begin position="1"/>
        <end position="70"/>
    </location>
</feature>
<proteinExistence type="predicted"/>
<sequence>MDGQDGGQRKKPHGNPNPRRGSILIGIVKEIAGRSARNRHGSGSDTATTATAATTTATEGADWSASCAGG</sequence>
<evidence type="ECO:0000256" key="1">
    <source>
        <dbReference type="SAM" id="MobiDB-lite"/>
    </source>
</evidence>